<dbReference type="CDD" id="cd17326">
    <property type="entry name" value="MFS_MFSD8"/>
    <property type="match status" value="1"/>
</dbReference>
<dbReference type="EMBL" id="CATQJL010000316">
    <property type="protein sequence ID" value="CAJ0605285.1"/>
    <property type="molecule type" value="Genomic_DNA"/>
</dbReference>
<name>A0AA36MCA1_CYLNA</name>
<protein>
    <recommendedName>
        <fullName evidence="9">Major facilitator superfamily (MFS) profile domain-containing protein</fullName>
    </recommendedName>
</protein>
<feature type="transmembrane region" description="Helical" evidence="6">
    <location>
        <begin position="320"/>
        <end position="341"/>
    </location>
</feature>
<feature type="transmembrane region" description="Helical" evidence="6">
    <location>
        <begin position="209"/>
        <end position="227"/>
    </location>
</feature>
<sequence>SKIPLPQSGQTNAVHAGVSKRKKSLILTPWRSIYLTSFCAFLQALQFTILRSSMWPYLRKLNPDVTEQKYGFVNALYNLGTVVSAIVFGYWSNRIKQVRLPLFVCFWLIIIGNVVYALLQYFEAELVAYVLMVSRLLTGCGVANAALLRAYALSASTIEDRSKAFACIGIGIAAGGLTGSGLQLAFTVLGSDGVTIAGIYQLDLYNAPAIMALLLNLCGFLIILFCFEESYEVLERDSKKMCHNLPQPCYTALIICASTRFEQEFAQSAVETLEPPFTMLMFLFEKEEAVKANSIAQLASGCCGILLYFLFFFAEFTKRAPLRVITILGINLYAASFLVTYPWPFLPDKCQSAANGSDAGCYADKYAWCTDLSAISPWVYYPIFVLVFGLAHPLTNVCVTTIYSQVMGPRRQGTSQGLFTTAGSLGKLVAPLIVTSLYASYGPAKPWILEILQFYTLFVAWIVFYKRMTPMQTKTKAVEGSSKQ</sequence>
<keyword evidence="4 6" id="KW-1133">Transmembrane helix</keyword>
<dbReference type="PANTHER" id="PTHR23510:SF3">
    <property type="entry name" value="MAJOR FACILITATOR SUPERFAMILY DOMAIN-CONTAINING PROTEIN 8"/>
    <property type="match status" value="1"/>
</dbReference>
<dbReference type="InterPro" id="IPR051068">
    <property type="entry name" value="MFS_Domain-Containing_Protein"/>
</dbReference>
<feature type="transmembrane region" description="Helical" evidence="6">
    <location>
        <begin position="30"/>
        <end position="50"/>
    </location>
</feature>
<keyword evidence="8" id="KW-1185">Reference proteome</keyword>
<comment type="caution">
    <text evidence="7">The sequence shown here is derived from an EMBL/GenBank/DDBJ whole genome shotgun (WGS) entry which is preliminary data.</text>
</comment>
<feature type="transmembrane region" description="Helical" evidence="6">
    <location>
        <begin position="103"/>
        <end position="122"/>
    </location>
</feature>
<dbReference type="SUPFAM" id="SSF103473">
    <property type="entry name" value="MFS general substrate transporter"/>
    <property type="match status" value="1"/>
</dbReference>
<evidence type="ECO:0000256" key="2">
    <source>
        <dbReference type="ARBA" id="ARBA00022448"/>
    </source>
</evidence>
<dbReference type="Proteomes" id="UP001176961">
    <property type="component" value="Unassembled WGS sequence"/>
</dbReference>
<dbReference type="GO" id="GO:0022857">
    <property type="term" value="F:transmembrane transporter activity"/>
    <property type="evidence" value="ECO:0007669"/>
    <property type="project" value="InterPro"/>
</dbReference>
<evidence type="ECO:0000313" key="7">
    <source>
        <dbReference type="EMBL" id="CAJ0605285.1"/>
    </source>
</evidence>
<dbReference type="Gene3D" id="1.20.1250.20">
    <property type="entry name" value="MFS general substrate transporter like domains"/>
    <property type="match status" value="1"/>
</dbReference>
<feature type="transmembrane region" description="Helical" evidence="6">
    <location>
        <begin position="70"/>
        <end position="91"/>
    </location>
</feature>
<dbReference type="InterPro" id="IPR036259">
    <property type="entry name" value="MFS_trans_sf"/>
</dbReference>
<evidence type="ECO:0000256" key="6">
    <source>
        <dbReference type="SAM" id="Phobius"/>
    </source>
</evidence>
<keyword evidence="5 6" id="KW-0472">Membrane</keyword>
<dbReference type="Pfam" id="PF07690">
    <property type="entry name" value="MFS_1"/>
    <property type="match status" value="1"/>
</dbReference>
<feature type="transmembrane region" description="Helical" evidence="6">
    <location>
        <begin position="128"/>
        <end position="152"/>
    </location>
</feature>
<proteinExistence type="predicted"/>
<evidence type="ECO:0000256" key="3">
    <source>
        <dbReference type="ARBA" id="ARBA00022692"/>
    </source>
</evidence>
<feature type="transmembrane region" description="Helical" evidence="6">
    <location>
        <begin position="164"/>
        <end position="189"/>
    </location>
</feature>
<dbReference type="GO" id="GO:0012505">
    <property type="term" value="C:endomembrane system"/>
    <property type="evidence" value="ECO:0007669"/>
    <property type="project" value="UniProtKB-SubCell"/>
</dbReference>
<reference evidence="7" key="1">
    <citation type="submission" date="2023-07" db="EMBL/GenBank/DDBJ databases">
        <authorList>
            <consortium name="CYATHOMIX"/>
        </authorList>
    </citation>
    <scope>NUCLEOTIDE SEQUENCE</scope>
    <source>
        <strain evidence="7">N/A</strain>
    </source>
</reference>
<feature type="non-terminal residue" evidence="7">
    <location>
        <position position="1"/>
    </location>
</feature>
<organism evidence="7 8">
    <name type="scientific">Cylicocyclus nassatus</name>
    <name type="common">Nematode worm</name>
    <dbReference type="NCBI Taxonomy" id="53992"/>
    <lineage>
        <taxon>Eukaryota</taxon>
        <taxon>Metazoa</taxon>
        <taxon>Ecdysozoa</taxon>
        <taxon>Nematoda</taxon>
        <taxon>Chromadorea</taxon>
        <taxon>Rhabditida</taxon>
        <taxon>Rhabditina</taxon>
        <taxon>Rhabditomorpha</taxon>
        <taxon>Strongyloidea</taxon>
        <taxon>Strongylidae</taxon>
        <taxon>Cylicocyclus</taxon>
    </lineage>
</organism>
<gene>
    <name evidence="7" type="ORF">CYNAS_LOCUS17268</name>
</gene>
<dbReference type="GO" id="GO:0005765">
    <property type="term" value="C:lysosomal membrane"/>
    <property type="evidence" value="ECO:0007669"/>
    <property type="project" value="TreeGrafter"/>
</dbReference>
<evidence type="ECO:0000313" key="8">
    <source>
        <dbReference type="Proteomes" id="UP001176961"/>
    </source>
</evidence>
<comment type="subcellular location">
    <subcellularLocation>
        <location evidence="1">Endomembrane system</location>
        <topology evidence="1">Multi-pass membrane protein</topology>
    </subcellularLocation>
</comment>
<evidence type="ECO:0000256" key="4">
    <source>
        <dbReference type="ARBA" id="ARBA00022989"/>
    </source>
</evidence>
<keyword evidence="3 6" id="KW-0812">Transmembrane</keyword>
<evidence type="ECO:0000256" key="1">
    <source>
        <dbReference type="ARBA" id="ARBA00004127"/>
    </source>
</evidence>
<dbReference type="InterPro" id="IPR011701">
    <property type="entry name" value="MFS"/>
</dbReference>
<dbReference type="PANTHER" id="PTHR23510">
    <property type="entry name" value="INNER MEMBRANE TRANSPORT PROTEIN YAJR"/>
    <property type="match status" value="1"/>
</dbReference>
<dbReference type="AlphaFoldDB" id="A0AA36MCA1"/>
<evidence type="ECO:0000256" key="5">
    <source>
        <dbReference type="ARBA" id="ARBA00023136"/>
    </source>
</evidence>
<keyword evidence="2" id="KW-0813">Transport</keyword>
<feature type="transmembrane region" description="Helical" evidence="6">
    <location>
        <begin position="295"/>
        <end position="314"/>
    </location>
</feature>
<feature type="transmembrane region" description="Helical" evidence="6">
    <location>
        <begin position="447"/>
        <end position="465"/>
    </location>
</feature>
<accession>A0AA36MCA1</accession>
<evidence type="ECO:0008006" key="9">
    <source>
        <dbReference type="Google" id="ProtNLM"/>
    </source>
</evidence>